<proteinExistence type="predicted"/>
<dbReference type="Pfam" id="PF07302">
    <property type="entry name" value="AroM"/>
    <property type="match status" value="1"/>
</dbReference>
<keyword evidence="2" id="KW-1185">Reference proteome</keyword>
<organism evidence="1 2">
    <name type="scientific">Anaerotruncus colihominis</name>
    <dbReference type="NCBI Taxonomy" id="169435"/>
    <lineage>
        <taxon>Bacteria</taxon>
        <taxon>Bacillati</taxon>
        <taxon>Bacillota</taxon>
        <taxon>Clostridia</taxon>
        <taxon>Eubacteriales</taxon>
        <taxon>Oscillospiraceae</taxon>
        <taxon>Anaerotruncus</taxon>
    </lineage>
</organism>
<dbReference type="EMBL" id="QXWK01000004">
    <property type="protein sequence ID" value="NBH60721.1"/>
    <property type="molecule type" value="Genomic_DNA"/>
</dbReference>
<dbReference type="NCBIfam" id="NF007788">
    <property type="entry name" value="PRK10481.1"/>
    <property type="match status" value="1"/>
</dbReference>
<dbReference type="AlphaFoldDB" id="A0A845QHZ8"/>
<sequence length="223" mass="24583">MKKIGFITIGQSPRDDIMKDILPIIGDDIEILQKGALDNLSEEELEEIAPQSGDTVLVSSLRDGRSVSMAEEKIIVHLQRCIDELEVCGVSGIMFLCTGDFKDLLTAHVPLIYPNRLLRAIIPAICDRKRLVVLVPEEEQKSEAMAQWGGIGMETSVFPISPYTTSGENFAALALTLKDIDCDCILMDCMGYSAEMKYILCSRSGKNVLLPRTFSAAVLKELI</sequence>
<gene>
    <name evidence="1" type="ORF">D0435_03405</name>
</gene>
<accession>A0A845QHZ8</accession>
<evidence type="ECO:0000313" key="2">
    <source>
        <dbReference type="Proteomes" id="UP000446866"/>
    </source>
</evidence>
<comment type="caution">
    <text evidence="1">The sequence shown here is derived from an EMBL/GenBank/DDBJ whole genome shotgun (WGS) entry which is preliminary data.</text>
</comment>
<name>A0A845QHZ8_9FIRM</name>
<reference evidence="1 2" key="1">
    <citation type="submission" date="2018-08" db="EMBL/GenBank/DDBJ databases">
        <title>Murine metabolic-syndrome-specific gut microbial biobank.</title>
        <authorList>
            <person name="Liu C."/>
        </authorList>
    </citation>
    <scope>NUCLEOTIDE SEQUENCE [LARGE SCALE GENOMIC DNA]</scope>
    <source>
        <strain evidence="1 2">28</strain>
    </source>
</reference>
<evidence type="ECO:0000313" key="1">
    <source>
        <dbReference type="EMBL" id="NBH60721.1"/>
    </source>
</evidence>
<protein>
    <submittedName>
        <fullName evidence="1">AroM family protein</fullName>
    </submittedName>
</protein>
<dbReference type="Proteomes" id="UP000446866">
    <property type="component" value="Unassembled WGS sequence"/>
</dbReference>
<dbReference type="InterPro" id="IPR010843">
    <property type="entry name" value="Uncharacterised_AroM"/>
</dbReference>
<dbReference type="RefSeq" id="WP_160201018.1">
    <property type="nucleotide sequence ID" value="NZ_QXWK01000004.1"/>
</dbReference>